<evidence type="ECO:0000313" key="2">
    <source>
        <dbReference type="Proteomes" id="UP000002592"/>
    </source>
</evidence>
<dbReference type="AlphaFoldDB" id="A2BZT7"/>
<gene>
    <name evidence="1" type="ordered locus">NATL1_01831</name>
</gene>
<dbReference type="Proteomes" id="UP000002592">
    <property type="component" value="Chromosome"/>
</dbReference>
<dbReference type="HOGENOM" id="CLU_3046814_0_0_3"/>
<reference evidence="2" key="1">
    <citation type="journal article" date="2007" name="PLoS Genet.">
        <title>Patterns and implications of gene gain and loss in the evolution of Prochlorococcus.</title>
        <authorList>
            <person name="Kettler G.C."/>
            <person name="Martiny A.C."/>
            <person name="Huang K."/>
            <person name="Zucker J."/>
            <person name="Coleman M.L."/>
            <person name="Rodrigue S."/>
            <person name="Chen F."/>
            <person name="Lapidus A."/>
            <person name="Ferriera S."/>
            <person name="Johnson J."/>
            <person name="Steglich C."/>
            <person name="Church G.M."/>
            <person name="Richardson P."/>
            <person name="Chisholm S.W."/>
        </authorList>
    </citation>
    <scope>NUCLEOTIDE SEQUENCE [LARGE SCALE GENOMIC DNA]</scope>
    <source>
        <strain evidence="2">NATL1A</strain>
    </source>
</reference>
<dbReference type="EMBL" id="CP000553">
    <property type="protein sequence ID" value="ABM74747.1"/>
    <property type="molecule type" value="Genomic_DNA"/>
</dbReference>
<organism evidence="1 2">
    <name type="scientific">Prochlorococcus marinus (strain NATL1A)</name>
    <dbReference type="NCBI Taxonomy" id="167555"/>
    <lineage>
        <taxon>Bacteria</taxon>
        <taxon>Bacillati</taxon>
        <taxon>Cyanobacteriota</taxon>
        <taxon>Cyanophyceae</taxon>
        <taxon>Synechococcales</taxon>
        <taxon>Prochlorococcaceae</taxon>
        <taxon>Prochlorococcus</taxon>
    </lineage>
</organism>
<proteinExistence type="predicted"/>
<protein>
    <submittedName>
        <fullName evidence="1">Uncharacterized protein</fullName>
    </submittedName>
</protein>
<evidence type="ECO:0000313" key="1">
    <source>
        <dbReference type="EMBL" id="ABM74747.1"/>
    </source>
</evidence>
<sequence length="54" mass="6090">MIGLLPRLINGEIAAVKTPKTIVMRYFGYLETLEKNSPIVHHQKTELIATLLTI</sequence>
<name>A2BZT7_PROM1</name>
<accession>A2BZT7</accession>
<dbReference type="KEGG" id="pme:NATL1_01831"/>